<keyword evidence="1" id="KW-1133">Transmembrane helix</keyword>
<dbReference type="AlphaFoldDB" id="A0A975FW76"/>
<evidence type="ECO:0000313" key="2">
    <source>
        <dbReference type="EMBL" id="QUD85992.1"/>
    </source>
</evidence>
<name>A0A975FW76_9CAUL</name>
<keyword evidence="1" id="KW-0812">Transmembrane</keyword>
<reference evidence="2" key="1">
    <citation type="submission" date="2021-04" db="EMBL/GenBank/DDBJ databases">
        <title>The complete genome sequence of Caulobacter sp. S6.</title>
        <authorList>
            <person name="Tang Y."/>
            <person name="Ouyang W."/>
            <person name="Liu Q."/>
            <person name="Huang B."/>
            <person name="Guo Z."/>
            <person name="Lei P."/>
        </authorList>
    </citation>
    <scope>NUCLEOTIDE SEQUENCE</scope>
    <source>
        <strain evidence="2">S6</strain>
    </source>
</reference>
<proteinExistence type="predicted"/>
<evidence type="ECO:0000313" key="3">
    <source>
        <dbReference type="Proteomes" id="UP000676409"/>
    </source>
</evidence>
<keyword evidence="1" id="KW-0472">Membrane</keyword>
<dbReference type="Proteomes" id="UP000676409">
    <property type="component" value="Chromosome"/>
</dbReference>
<accession>A0A975FW76</accession>
<feature type="transmembrane region" description="Helical" evidence="1">
    <location>
        <begin position="20"/>
        <end position="51"/>
    </location>
</feature>
<keyword evidence="3" id="KW-1185">Reference proteome</keyword>
<evidence type="ECO:0000256" key="1">
    <source>
        <dbReference type="SAM" id="Phobius"/>
    </source>
</evidence>
<gene>
    <name evidence="2" type="ORF">KCG34_12830</name>
</gene>
<sequence length="86" mass="9246">MIPLLAVVHVRNGHGPMLRLWLPLILVWLLIAPLVILALPIAIFIALVLAINPFPLLGGLWSLLSAARGTCVDVKSPDASVLVRIV</sequence>
<protein>
    <submittedName>
        <fullName evidence="2">Uncharacterized protein</fullName>
    </submittedName>
</protein>
<dbReference type="KEGG" id="caul:KCG34_12830"/>
<dbReference type="RefSeq" id="WP_211936044.1">
    <property type="nucleotide sequence ID" value="NZ_CP073078.1"/>
</dbReference>
<organism evidence="2 3">
    <name type="scientific">Phenylobacterium montanum</name>
    <dbReference type="NCBI Taxonomy" id="2823693"/>
    <lineage>
        <taxon>Bacteria</taxon>
        <taxon>Pseudomonadati</taxon>
        <taxon>Pseudomonadota</taxon>
        <taxon>Alphaproteobacteria</taxon>
        <taxon>Caulobacterales</taxon>
        <taxon>Caulobacteraceae</taxon>
        <taxon>Phenylobacterium</taxon>
    </lineage>
</organism>
<dbReference type="EMBL" id="CP073078">
    <property type="protein sequence ID" value="QUD85992.1"/>
    <property type="molecule type" value="Genomic_DNA"/>
</dbReference>